<keyword evidence="2" id="KW-0238">DNA-binding</keyword>
<dbReference type="SUPFAM" id="SSF46689">
    <property type="entry name" value="Homeodomain-like"/>
    <property type="match status" value="1"/>
</dbReference>
<keyword evidence="1" id="KW-0805">Transcription regulation</keyword>
<dbReference type="PROSITE" id="PS01124">
    <property type="entry name" value="HTH_ARAC_FAMILY_2"/>
    <property type="match status" value="1"/>
</dbReference>
<keyword evidence="4" id="KW-0812">Transmembrane</keyword>
<dbReference type="PANTHER" id="PTHR43280">
    <property type="entry name" value="ARAC-FAMILY TRANSCRIPTIONAL REGULATOR"/>
    <property type="match status" value="1"/>
</dbReference>
<evidence type="ECO:0000256" key="2">
    <source>
        <dbReference type="ARBA" id="ARBA00023125"/>
    </source>
</evidence>
<sequence>MNTSELNRFIVVLIYGSLVLLSVLKLSNPLRVNRKANFWFGIFLFLWSSFWLDEVLTLVKESQVEVHSIISVQVIQFLTPIMFYFSVLFYTNPSFKFKITDLKYLILPVFFWINILLQRFGGFEDNTVFNFIFIGLILFQALFYTGLSYFTIRKHKKRIQQFSSNTEGINLNWLEYITIIIFIINIIYVVYNLSYDSKALNFFINGVFLLVIYFVGYYSLKQKEIYPLEEKQREELISIDEDPGTEEIKKKLISDEELAKIKSQLEEIMEKQKPYLDSELNLIRLSELVSVSTHHLSYVINTGFKKNFFQYVNEYRISYAKKLLKDPQSKLSILGIAYESGFNSKTSFNTTFKKLTDQTPSEYKNSSDL</sequence>
<evidence type="ECO:0000256" key="1">
    <source>
        <dbReference type="ARBA" id="ARBA00023015"/>
    </source>
</evidence>
<accession>A0A0J7IFW9</accession>
<feature type="transmembrane region" description="Helical" evidence="4">
    <location>
        <begin position="72"/>
        <end position="90"/>
    </location>
</feature>
<feature type="domain" description="HTH araC/xylS-type" evidence="5">
    <location>
        <begin position="266"/>
        <end position="366"/>
    </location>
</feature>
<dbReference type="AlphaFoldDB" id="A0A0J7IFW9"/>
<comment type="caution">
    <text evidence="6">The sequence shown here is derived from an EMBL/GenBank/DDBJ whole genome shotgun (WGS) entry which is preliminary data.</text>
</comment>
<dbReference type="InterPro" id="IPR009057">
    <property type="entry name" value="Homeodomain-like_sf"/>
</dbReference>
<feature type="transmembrane region" description="Helical" evidence="4">
    <location>
        <begin position="36"/>
        <end position="52"/>
    </location>
</feature>
<gene>
    <name evidence="6" type="ORF">ACM46_11590</name>
</gene>
<evidence type="ECO:0000313" key="7">
    <source>
        <dbReference type="Proteomes" id="UP000036261"/>
    </source>
</evidence>
<evidence type="ECO:0000256" key="4">
    <source>
        <dbReference type="SAM" id="Phobius"/>
    </source>
</evidence>
<dbReference type="GO" id="GO:0003700">
    <property type="term" value="F:DNA-binding transcription factor activity"/>
    <property type="evidence" value="ECO:0007669"/>
    <property type="project" value="InterPro"/>
</dbReference>
<dbReference type="PROSITE" id="PS00041">
    <property type="entry name" value="HTH_ARAC_FAMILY_1"/>
    <property type="match status" value="1"/>
</dbReference>
<evidence type="ECO:0000259" key="5">
    <source>
        <dbReference type="PROSITE" id="PS01124"/>
    </source>
</evidence>
<dbReference type="OrthoDB" id="9779074at2"/>
<reference evidence="6 7" key="1">
    <citation type="journal article" date="2013" name="Int. J. Syst. Evol. Microbiol.">
        <title>Chryseobacterium angstadtii sp. nov., isolated from a newt tank.</title>
        <authorList>
            <person name="Kirk K.E."/>
            <person name="Hoffman J.A."/>
            <person name="Smith K.A."/>
            <person name="Strahan B.L."/>
            <person name="Failor K.C."/>
            <person name="Krebs J.E."/>
            <person name="Gale A.N."/>
            <person name="Do T.D."/>
            <person name="Sontag T.C."/>
            <person name="Batties A.M."/>
            <person name="Mistiszyn K."/>
            <person name="Newman J.D."/>
        </authorList>
    </citation>
    <scope>NUCLEOTIDE SEQUENCE [LARGE SCALE GENOMIC DNA]</scope>
    <source>
        <strain evidence="6 7">KM</strain>
    </source>
</reference>
<feature type="transmembrane region" description="Helical" evidence="4">
    <location>
        <begin position="173"/>
        <end position="193"/>
    </location>
</feature>
<feature type="transmembrane region" description="Helical" evidence="4">
    <location>
        <begin position="127"/>
        <end position="152"/>
    </location>
</feature>
<feature type="transmembrane region" description="Helical" evidence="4">
    <location>
        <begin position="102"/>
        <end position="121"/>
    </location>
</feature>
<keyword evidence="4" id="KW-0472">Membrane</keyword>
<evidence type="ECO:0000256" key="3">
    <source>
        <dbReference type="ARBA" id="ARBA00023163"/>
    </source>
</evidence>
<name>A0A0J7IFW9_9FLAO</name>
<evidence type="ECO:0000313" key="6">
    <source>
        <dbReference type="EMBL" id="KMQ64856.1"/>
    </source>
</evidence>
<protein>
    <submittedName>
        <fullName evidence="6">Quinolinate synthetase</fullName>
    </submittedName>
</protein>
<dbReference type="Pfam" id="PF12833">
    <property type="entry name" value="HTH_18"/>
    <property type="match status" value="1"/>
</dbReference>
<keyword evidence="3" id="KW-0804">Transcription</keyword>
<feature type="transmembrane region" description="Helical" evidence="4">
    <location>
        <begin position="6"/>
        <end position="24"/>
    </location>
</feature>
<feature type="transmembrane region" description="Helical" evidence="4">
    <location>
        <begin position="199"/>
        <end position="220"/>
    </location>
</feature>
<dbReference type="InterPro" id="IPR018062">
    <property type="entry name" value="HTH_AraC-typ_CS"/>
</dbReference>
<dbReference type="PANTHER" id="PTHR43280:SF29">
    <property type="entry name" value="ARAC-FAMILY TRANSCRIPTIONAL REGULATOR"/>
    <property type="match status" value="1"/>
</dbReference>
<keyword evidence="7" id="KW-1185">Reference proteome</keyword>
<dbReference type="PATRIC" id="fig|558151.6.peg.2451"/>
<organism evidence="6 7">
    <name type="scientific">Chryseobacterium angstadtii</name>
    <dbReference type="NCBI Taxonomy" id="558151"/>
    <lineage>
        <taxon>Bacteria</taxon>
        <taxon>Pseudomonadati</taxon>
        <taxon>Bacteroidota</taxon>
        <taxon>Flavobacteriia</taxon>
        <taxon>Flavobacteriales</taxon>
        <taxon>Weeksellaceae</taxon>
        <taxon>Chryseobacterium group</taxon>
        <taxon>Chryseobacterium</taxon>
    </lineage>
</organism>
<dbReference type="STRING" id="558151.ACM46_11590"/>
<proteinExistence type="predicted"/>
<dbReference type="InterPro" id="IPR018060">
    <property type="entry name" value="HTH_AraC"/>
</dbReference>
<dbReference type="RefSeq" id="WP_048506793.1">
    <property type="nucleotide sequence ID" value="NZ_LFND01000003.1"/>
</dbReference>
<keyword evidence="4" id="KW-1133">Transmembrane helix</keyword>
<dbReference type="GO" id="GO:0043565">
    <property type="term" value="F:sequence-specific DNA binding"/>
    <property type="evidence" value="ECO:0007669"/>
    <property type="project" value="InterPro"/>
</dbReference>
<dbReference type="EMBL" id="LFND01000003">
    <property type="protein sequence ID" value="KMQ64856.1"/>
    <property type="molecule type" value="Genomic_DNA"/>
</dbReference>
<dbReference type="SMART" id="SM00342">
    <property type="entry name" value="HTH_ARAC"/>
    <property type="match status" value="1"/>
</dbReference>
<dbReference type="Gene3D" id="1.10.10.60">
    <property type="entry name" value="Homeodomain-like"/>
    <property type="match status" value="2"/>
</dbReference>
<dbReference type="Proteomes" id="UP000036261">
    <property type="component" value="Unassembled WGS sequence"/>
</dbReference>